<evidence type="ECO:0000313" key="3">
    <source>
        <dbReference type="Proteomes" id="UP000284842"/>
    </source>
</evidence>
<protein>
    <submittedName>
        <fullName evidence="2">Uncharacterized protein</fullName>
    </submittedName>
</protein>
<accession>A0A409WGH4</accession>
<feature type="region of interest" description="Disordered" evidence="1">
    <location>
        <begin position="1"/>
        <end position="51"/>
    </location>
</feature>
<comment type="caution">
    <text evidence="2">The sequence shown here is derived from an EMBL/GenBank/DDBJ whole genome shotgun (WGS) entry which is preliminary data.</text>
</comment>
<dbReference type="STRING" id="181874.A0A409WGH4"/>
<dbReference type="InParanoid" id="A0A409WGH4"/>
<sequence length="497" mass="56136">MYKRNQTSKKTVDIEEGSPKEGPLTSDDLLSTRAQPSVSTQIPGSFASSMIQPKRPGVHLEETILPPDTSRVLPPPSISMRFSPTNPFQTKIPRNDEAIPRFDLDEEVRPMNTSNTPRVSVPTRKHTTAKEQDTLGSDRFARSKLQSELWDDEEIDSEGKGKEVDRESEEKKEVSLTTNRTERRDKKEVYVAAVDRLEPVSVPVEGIADVFKPERFYYVFPSCVLEHECRGGPEGYQPFKDRYTAALTLAEKYTQRTLNYGEGVQYFTRSDRIYLKRIFEIISSLFSNLYRAHNGQVYGYKLDHEIYADLTPELLKLRKENEEGCVAWGFAPPRLPKWGRDGDLQTTFWTANDFEVLAAGYRAEVEAYLQTLLLAHKKVHGSESSVSSGKSVAVPAEGEEHRPQEERTRDIVLPGSALHSFERKSSAPRRELISQEEQAPVRDSSGPTGQLTKASEDARLPRASASRGHQSRHQHSTNIGFTDDTDPNTGGKRRFSF</sequence>
<feature type="region of interest" description="Disordered" evidence="1">
    <location>
        <begin position="108"/>
        <end position="180"/>
    </location>
</feature>
<dbReference type="Proteomes" id="UP000284842">
    <property type="component" value="Unassembled WGS sequence"/>
</dbReference>
<proteinExistence type="predicted"/>
<feature type="compositionally biased region" description="Basic and acidic residues" evidence="1">
    <location>
        <begin position="420"/>
        <end position="433"/>
    </location>
</feature>
<name>A0A409WGH4_9AGAR</name>
<keyword evidence="3" id="KW-1185">Reference proteome</keyword>
<dbReference type="OrthoDB" id="3047253at2759"/>
<dbReference type="EMBL" id="NHTK01005489">
    <property type="protein sequence ID" value="PPQ77638.1"/>
    <property type="molecule type" value="Genomic_DNA"/>
</dbReference>
<feature type="compositionally biased region" description="Polar residues" evidence="1">
    <location>
        <begin position="28"/>
        <end position="51"/>
    </location>
</feature>
<organism evidence="2 3">
    <name type="scientific">Panaeolus cyanescens</name>
    <dbReference type="NCBI Taxonomy" id="181874"/>
    <lineage>
        <taxon>Eukaryota</taxon>
        <taxon>Fungi</taxon>
        <taxon>Dikarya</taxon>
        <taxon>Basidiomycota</taxon>
        <taxon>Agaricomycotina</taxon>
        <taxon>Agaricomycetes</taxon>
        <taxon>Agaricomycetidae</taxon>
        <taxon>Agaricales</taxon>
        <taxon>Agaricineae</taxon>
        <taxon>Galeropsidaceae</taxon>
        <taxon>Panaeolus</taxon>
    </lineage>
</organism>
<feature type="region of interest" description="Disordered" evidence="1">
    <location>
        <begin position="383"/>
        <end position="497"/>
    </location>
</feature>
<feature type="compositionally biased region" description="Basic and acidic residues" evidence="1">
    <location>
        <begin position="157"/>
        <end position="180"/>
    </location>
</feature>
<dbReference type="AlphaFoldDB" id="A0A409WGH4"/>
<feature type="compositionally biased region" description="Polar residues" evidence="1">
    <location>
        <begin position="80"/>
        <end position="89"/>
    </location>
</feature>
<reference evidence="2 3" key="1">
    <citation type="journal article" date="2018" name="Evol. Lett.">
        <title>Horizontal gene cluster transfer increased hallucinogenic mushroom diversity.</title>
        <authorList>
            <person name="Reynolds H.T."/>
            <person name="Vijayakumar V."/>
            <person name="Gluck-Thaler E."/>
            <person name="Korotkin H.B."/>
            <person name="Matheny P.B."/>
            <person name="Slot J.C."/>
        </authorList>
    </citation>
    <scope>NUCLEOTIDE SEQUENCE [LARGE SCALE GENOMIC DNA]</scope>
    <source>
        <strain evidence="2 3">2629</strain>
    </source>
</reference>
<evidence type="ECO:0000256" key="1">
    <source>
        <dbReference type="SAM" id="MobiDB-lite"/>
    </source>
</evidence>
<feature type="compositionally biased region" description="Low complexity" evidence="1">
    <location>
        <begin position="383"/>
        <end position="392"/>
    </location>
</feature>
<gene>
    <name evidence="2" type="ORF">CVT24_005440</name>
</gene>
<feature type="compositionally biased region" description="Basic and acidic residues" evidence="1">
    <location>
        <begin position="398"/>
        <end position="410"/>
    </location>
</feature>
<feature type="region of interest" description="Disordered" evidence="1">
    <location>
        <begin position="64"/>
        <end position="93"/>
    </location>
</feature>
<evidence type="ECO:0000313" key="2">
    <source>
        <dbReference type="EMBL" id="PPQ77638.1"/>
    </source>
</evidence>
<feature type="compositionally biased region" description="Basic and acidic residues" evidence="1">
    <location>
        <begin position="10"/>
        <end position="19"/>
    </location>
</feature>